<keyword evidence="2" id="KW-1185">Reference proteome</keyword>
<dbReference type="Proteomes" id="UP000664164">
    <property type="component" value="Unassembled WGS sequence"/>
</dbReference>
<dbReference type="InterPro" id="IPR011335">
    <property type="entry name" value="Restrct_endonuc-II-like"/>
</dbReference>
<dbReference type="AlphaFoldDB" id="A0A939HH99"/>
<proteinExistence type="predicted"/>
<gene>
    <name evidence="1" type="ORF">J1902_07660</name>
</gene>
<protein>
    <recommendedName>
        <fullName evidence="3">DUF559 domain-containing protein</fullName>
    </recommendedName>
</protein>
<dbReference type="EMBL" id="JAFNLL010000014">
    <property type="protein sequence ID" value="MBO1267851.1"/>
    <property type="molecule type" value="Genomic_DNA"/>
</dbReference>
<dbReference type="RefSeq" id="WP_207615657.1">
    <property type="nucleotide sequence ID" value="NZ_JAFNLL010000014.1"/>
</dbReference>
<comment type="caution">
    <text evidence="1">The sequence shown here is derived from an EMBL/GenBank/DDBJ whole genome shotgun (WGS) entry which is preliminary data.</text>
</comment>
<evidence type="ECO:0008006" key="3">
    <source>
        <dbReference type="Google" id="ProtNLM"/>
    </source>
</evidence>
<reference evidence="1" key="1">
    <citation type="submission" date="2021-03" db="EMBL/GenBank/DDBJ databases">
        <title>A new species, PO-11, isolated from a karst cave deposit.</title>
        <authorList>
            <person name="Zhaoxiaoyong W."/>
        </authorList>
    </citation>
    <scope>NUCLEOTIDE SEQUENCE</scope>
    <source>
        <strain evidence="1">PO-11</strain>
    </source>
</reference>
<accession>A0A939HH99</accession>
<dbReference type="Gene3D" id="3.40.960.10">
    <property type="entry name" value="VSR Endonuclease"/>
    <property type="match status" value="1"/>
</dbReference>
<organism evidence="1 2">
    <name type="scientific">Arthrobacter cavernae</name>
    <dbReference type="NCBI Taxonomy" id="2817681"/>
    <lineage>
        <taxon>Bacteria</taxon>
        <taxon>Bacillati</taxon>
        <taxon>Actinomycetota</taxon>
        <taxon>Actinomycetes</taxon>
        <taxon>Micrococcales</taxon>
        <taxon>Micrococcaceae</taxon>
        <taxon>Arthrobacter</taxon>
    </lineage>
</organism>
<evidence type="ECO:0000313" key="2">
    <source>
        <dbReference type="Proteomes" id="UP000664164"/>
    </source>
</evidence>
<name>A0A939HH99_9MICC</name>
<dbReference type="SUPFAM" id="SSF52980">
    <property type="entry name" value="Restriction endonuclease-like"/>
    <property type="match status" value="1"/>
</dbReference>
<sequence length="321" mass="34770">MRNASPLPDTFEGRSFTLLEQRGAGLPDHRAWNKDLRVASRGVRVPWSAEQELAHTARLLTGISPGTLCSVPTAAVLWGCPLPFDVQRQPLVHLLRWDGGNRPVRKGVAGHRVPLDPADVGSVDGIPVTGPARTWLDLAPLLALDDLVAAADYFICRQSHSIGHHRAALCSLEDLRRQVAGNPGARGIRTARLALDLARVGADSVPETKLRLALGHRMLPEAELRFVVCDPTGWELAWPDLAYPRYKVAVNYDGAHHLTAAQKESDIRRDESLAALGWTSVTITAGHVKAVGFDGVVHRVRDALIRGGWREETGAGAGAET</sequence>
<evidence type="ECO:0000313" key="1">
    <source>
        <dbReference type="EMBL" id="MBO1267851.1"/>
    </source>
</evidence>